<name>A0A0A9B935_ARUDO</name>
<protein>
    <submittedName>
        <fullName evidence="2">Uncharacterized protein</fullName>
    </submittedName>
</protein>
<feature type="compositionally biased region" description="Polar residues" evidence="1">
    <location>
        <begin position="28"/>
        <end position="40"/>
    </location>
</feature>
<evidence type="ECO:0000313" key="2">
    <source>
        <dbReference type="EMBL" id="JAD59851.1"/>
    </source>
</evidence>
<feature type="region of interest" description="Disordered" evidence="1">
    <location>
        <begin position="21"/>
        <end position="45"/>
    </location>
</feature>
<dbReference type="EMBL" id="GBRH01238044">
    <property type="protein sequence ID" value="JAD59851.1"/>
    <property type="molecule type" value="Transcribed_RNA"/>
</dbReference>
<organism evidence="2">
    <name type="scientific">Arundo donax</name>
    <name type="common">Giant reed</name>
    <name type="synonym">Donax arundinaceus</name>
    <dbReference type="NCBI Taxonomy" id="35708"/>
    <lineage>
        <taxon>Eukaryota</taxon>
        <taxon>Viridiplantae</taxon>
        <taxon>Streptophyta</taxon>
        <taxon>Embryophyta</taxon>
        <taxon>Tracheophyta</taxon>
        <taxon>Spermatophyta</taxon>
        <taxon>Magnoliopsida</taxon>
        <taxon>Liliopsida</taxon>
        <taxon>Poales</taxon>
        <taxon>Poaceae</taxon>
        <taxon>PACMAD clade</taxon>
        <taxon>Arundinoideae</taxon>
        <taxon>Arundineae</taxon>
        <taxon>Arundo</taxon>
    </lineage>
</organism>
<reference evidence="2" key="1">
    <citation type="submission" date="2014-09" db="EMBL/GenBank/DDBJ databases">
        <authorList>
            <person name="Magalhaes I.L.F."/>
            <person name="Oliveira U."/>
            <person name="Santos F.R."/>
            <person name="Vidigal T.H.D.A."/>
            <person name="Brescovit A.D."/>
            <person name="Santos A.J."/>
        </authorList>
    </citation>
    <scope>NUCLEOTIDE SEQUENCE</scope>
    <source>
        <tissue evidence="2">Shoot tissue taken approximately 20 cm above the soil surface</tissue>
    </source>
</reference>
<proteinExistence type="predicted"/>
<dbReference type="AlphaFoldDB" id="A0A0A9B935"/>
<evidence type="ECO:0000256" key="1">
    <source>
        <dbReference type="SAM" id="MobiDB-lite"/>
    </source>
</evidence>
<sequence>MMPVKCCRPVRNATSFLRLNTDRPKNRNVPSWTKFPSSSSPKHRTIRGGSITALARWRNRPRRPPRL</sequence>
<reference evidence="2" key="2">
    <citation type="journal article" date="2015" name="Data Brief">
        <title>Shoot transcriptome of the giant reed, Arundo donax.</title>
        <authorList>
            <person name="Barrero R.A."/>
            <person name="Guerrero F.D."/>
            <person name="Moolhuijzen P."/>
            <person name="Goolsby J.A."/>
            <person name="Tidwell J."/>
            <person name="Bellgard S.E."/>
            <person name="Bellgard M.I."/>
        </authorList>
    </citation>
    <scope>NUCLEOTIDE SEQUENCE</scope>
    <source>
        <tissue evidence="2">Shoot tissue taken approximately 20 cm above the soil surface</tissue>
    </source>
</reference>
<accession>A0A0A9B935</accession>